<evidence type="ECO:0000313" key="4">
    <source>
        <dbReference type="Proteomes" id="UP001177160"/>
    </source>
</evidence>
<protein>
    <submittedName>
        <fullName evidence="3">Uncharacterized protein</fullName>
    </submittedName>
</protein>
<organism evidence="3 4">
    <name type="scientific">Paracholeplasma manati</name>
    <dbReference type="NCBI Taxonomy" id="591373"/>
    <lineage>
        <taxon>Bacteria</taxon>
        <taxon>Bacillati</taxon>
        <taxon>Mycoplasmatota</taxon>
        <taxon>Mollicutes</taxon>
        <taxon>Acholeplasmatales</taxon>
        <taxon>Acholeplasmataceae</taxon>
        <taxon>Paracholeplasma</taxon>
    </lineage>
</organism>
<feature type="compositionally biased region" description="Basic and acidic residues" evidence="1">
    <location>
        <begin position="141"/>
        <end position="150"/>
    </location>
</feature>
<dbReference type="Proteomes" id="UP001177160">
    <property type="component" value="Unassembled WGS sequence"/>
</dbReference>
<keyword evidence="2" id="KW-1133">Transmembrane helix</keyword>
<keyword evidence="2" id="KW-0472">Membrane</keyword>
<feature type="transmembrane region" description="Helical" evidence="2">
    <location>
        <begin position="71"/>
        <end position="94"/>
    </location>
</feature>
<reference evidence="3" key="1">
    <citation type="submission" date="2022-09" db="EMBL/GenBank/DDBJ databases">
        <title>Novel Mycoplasma species identified in domestic and wild animals.</title>
        <authorList>
            <person name="Volokhov D.V."/>
            <person name="Furtak V.A."/>
            <person name="Zagorodnyaya T.A."/>
        </authorList>
    </citation>
    <scope>NUCLEOTIDE SEQUENCE</scope>
    <source>
        <strain evidence="3">Oakley</strain>
    </source>
</reference>
<dbReference type="EMBL" id="JAOVQM010000007">
    <property type="protein sequence ID" value="MCV2232593.1"/>
    <property type="molecule type" value="Genomic_DNA"/>
</dbReference>
<name>A0ABT2YBS4_9MOLU</name>
<gene>
    <name evidence="3" type="ORF">N7548_07135</name>
</gene>
<keyword evidence="4" id="KW-1185">Reference proteome</keyword>
<dbReference type="RefSeq" id="WP_263608782.1">
    <property type="nucleotide sequence ID" value="NZ_JAOVQM010000007.1"/>
</dbReference>
<evidence type="ECO:0000256" key="1">
    <source>
        <dbReference type="SAM" id="MobiDB-lite"/>
    </source>
</evidence>
<feature type="region of interest" description="Disordered" evidence="1">
    <location>
        <begin position="128"/>
        <end position="150"/>
    </location>
</feature>
<evidence type="ECO:0000256" key="2">
    <source>
        <dbReference type="SAM" id="Phobius"/>
    </source>
</evidence>
<sequence length="150" mass="17390">MKYIQKFIHITITFFKAIIRLILGLRTPKGLLALFLALLIYYGWAIAFIVYGSIVKNPWFISIGTSVMVFWMAPLTPFWALTIFTTLFIQRVILRDQKTQSFRKIYQMYLGDSKSKSDDKLIALVEDKTDFADPTPEELEASNHQESKDL</sequence>
<feature type="transmembrane region" description="Helical" evidence="2">
    <location>
        <begin position="30"/>
        <end position="51"/>
    </location>
</feature>
<evidence type="ECO:0000313" key="3">
    <source>
        <dbReference type="EMBL" id="MCV2232593.1"/>
    </source>
</evidence>
<proteinExistence type="predicted"/>
<keyword evidence="2" id="KW-0812">Transmembrane</keyword>
<accession>A0ABT2YBS4</accession>
<comment type="caution">
    <text evidence="3">The sequence shown here is derived from an EMBL/GenBank/DDBJ whole genome shotgun (WGS) entry which is preliminary data.</text>
</comment>